<dbReference type="Gramene" id="TraesJUL7B03G04100340.1">
    <property type="protein sequence ID" value="TraesJUL7B03G04100340.1"/>
    <property type="gene ID" value="TraesJUL7B03G04100340"/>
</dbReference>
<reference evidence="3" key="2">
    <citation type="submission" date="2018-10" db="UniProtKB">
        <authorList>
            <consortium name="EnsemblPlants"/>
        </authorList>
    </citation>
    <scope>IDENTIFICATION</scope>
</reference>
<gene>
    <name evidence="3" type="primary">LOC123159426</name>
</gene>
<proteinExistence type="predicted"/>
<dbReference type="Gramene" id="TraesCLE_scaffold_089703_01G000200.1">
    <property type="protein sequence ID" value="TraesCLE_scaffold_089703_01G000200.1"/>
    <property type="gene ID" value="TraesCLE_scaffold_089703_01G000200"/>
</dbReference>
<dbReference type="AlphaFoldDB" id="A0A3B6SEH5"/>
<feature type="compositionally biased region" description="Gly residues" evidence="2">
    <location>
        <begin position="78"/>
        <end position="87"/>
    </location>
</feature>
<feature type="region of interest" description="Disordered" evidence="2">
    <location>
        <begin position="73"/>
        <end position="92"/>
    </location>
</feature>
<dbReference type="Gramene" id="TraesROB_scaffold_086211_01G000200.1">
    <property type="protein sequence ID" value="TraesROB_scaffold_086211_01G000200.1"/>
    <property type="gene ID" value="TraesROB_scaffold_086211_01G000200"/>
</dbReference>
<dbReference type="Gramene" id="TraesCS7B03G0139100.1">
    <property type="protein sequence ID" value="TraesCS7B03G0139100.1.CDS"/>
    <property type="gene ID" value="TraesCS7B03G0139100"/>
</dbReference>
<dbReference type="EnsemblPlants" id="TraesCS7B02G051300.1">
    <property type="protein sequence ID" value="TraesCS7B02G051300.1"/>
    <property type="gene ID" value="TraesCS7B02G051300"/>
</dbReference>
<keyword evidence="1" id="KW-0175">Coiled coil</keyword>
<evidence type="ECO:0000256" key="1">
    <source>
        <dbReference type="SAM" id="Coils"/>
    </source>
</evidence>
<dbReference type="Gramene" id="TraesJAG7B03G04045030.1">
    <property type="protein sequence ID" value="TraesJAG7B03G04045030.1"/>
    <property type="gene ID" value="TraesJAG7B03G04045030"/>
</dbReference>
<dbReference type="PANTHER" id="PTHR33476:SF22">
    <property type="entry name" value="PROTEIN POLAR LOCALIZATION DURING ASYMMETRIC DIVISION AND REDISTRIBUTION"/>
    <property type="match status" value="1"/>
</dbReference>
<feature type="region of interest" description="Disordered" evidence="2">
    <location>
        <begin position="200"/>
        <end position="228"/>
    </location>
</feature>
<evidence type="ECO:0008006" key="5">
    <source>
        <dbReference type="Google" id="ProtNLM"/>
    </source>
</evidence>
<name>A0A3B6SEH5_WHEAT</name>
<dbReference type="Gramene" id="TraesCS7B02G051300.1">
    <property type="protein sequence ID" value="TraesCS7B02G051300.1"/>
    <property type="gene ID" value="TraesCS7B02G051300"/>
</dbReference>
<feature type="compositionally biased region" description="Basic and acidic residues" evidence="2">
    <location>
        <begin position="107"/>
        <end position="116"/>
    </location>
</feature>
<dbReference type="Gramene" id="TraesPARA_EIv1.0_2378940.1">
    <property type="protein sequence ID" value="TraesPARA_EIv1.0_2378940.1.CDS"/>
    <property type="gene ID" value="TraesPARA_EIv1.0_2378940"/>
</dbReference>
<keyword evidence="4" id="KW-1185">Reference proteome</keyword>
<organism evidence="3">
    <name type="scientific">Triticum aestivum</name>
    <name type="common">Wheat</name>
    <dbReference type="NCBI Taxonomy" id="4565"/>
    <lineage>
        <taxon>Eukaryota</taxon>
        <taxon>Viridiplantae</taxon>
        <taxon>Streptophyta</taxon>
        <taxon>Embryophyta</taxon>
        <taxon>Tracheophyta</taxon>
        <taxon>Spermatophyta</taxon>
        <taxon>Magnoliopsida</taxon>
        <taxon>Liliopsida</taxon>
        <taxon>Poales</taxon>
        <taxon>Poaceae</taxon>
        <taxon>BOP clade</taxon>
        <taxon>Pooideae</taxon>
        <taxon>Triticodae</taxon>
        <taxon>Triticeae</taxon>
        <taxon>Triticinae</taxon>
        <taxon>Triticum</taxon>
    </lineage>
</organism>
<dbReference type="Proteomes" id="UP000019116">
    <property type="component" value="Chromosome 7B"/>
</dbReference>
<dbReference type="GeneID" id="123159426"/>
<feature type="region of interest" description="Disordered" evidence="2">
    <location>
        <begin position="1"/>
        <end position="38"/>
    </location>
</feature>
<feature type="coiled-coil region" evidence="1">
    <location>
        <begin position="383"/>
        <end position="410"/>
    </location>
</feature>
<dbReference type="RefSeq" id="XP_044433198.1">
    <property type="nucleotide sequence ID" value="XM_044577263.1"/>
</dbReference>
<sequence length="440" mass="47746">MARLVRDGGRGRGVAAVEETAPLPLPPPPRLASAAISSSSPASIRALLARTGGGTGGADCQQSPRSLLSRILLRGGDHNGGNGGGSFGCRVRLPRRYGSSSSSVGESIREERKDDGAASEQSADDVGSTRVKVVQRAPELPMDTPRSSLGRKKPEEEVMSMNLGLGASLVLLLSKSAVELNKMVELRAQMETLVSEIRHGTVGKEKQGGSAPAYAPAASSSSSQESTVIKDPIARAEDALSDNCSGARTADRRQLSAAVVAMDHNKMEAELQIELSRMQTQHRAMHAPMRGLELPPLQVKTTRSVHVSVDATSRSCVVDNAAQVNADEEDEEEEDQPEEDYEEDEEEEDDDDDGGEVVDRGRSPPHGGVSARALERRLHELLQRRQQDRIVELEAALDGAQRRLQEREREVVWWRDAAKLVSHRRDESRRLRCTASEPVR</sequence>
<reference evidence="3" key="1">
    <citation type="submission" date="2018-08" db="EMBL/GenBank/DDBJ databases">
        <authorList>
            <person name="Rossello M."/>
        </authorList>
    </citation>
    <scope>NUCLEOTIDE SEQUENCE [LARGE SCALE GENOMIC DNA]</scope>
    <source>
        <strain evidence="3">cv. Chinese Spring</strain>
    </source>
</reference>
<protein>
    <recommendedName>
        <fullName evidence="5">Protein POLAR LOCALIZATION DURING ASYMMETRIC DIVISION AND REDISTRIBUTION</fullName>
    </recommendedName>
</protein>
<dbReference type="GO" id="GO:0008356">
    <property type="term" value="P:asymmetric cell division"/>
    <property type="evidence" value="ECO:0007669"/>
    <property type="project" value="InterPro"/>
</dbReference>
<evidence type="ECO:0000313" key="3">
    <source>
        <dbReference type="EnsemblPlants" id="TraesCS7B02G051300.1"/>
    </source>
</evidence>
<feature type="compositionally biased region" description="Low complexity" evidence="2">
    <location>
        <begin position="210"/>
        <end position="223"/>
    </location>
</feature>
<evidence type="ECO:0000313" key="4">
    <source>
        <dbReference type="Proteomes" id="UP000019116"/>
    </source>
</evidence>
<dbReference type="OrthoDB" id="1916242at2759"/>
<feature type="region of interest" description="Disordered" evidence="2">
    <location>
        <begin position="97"/>
        <end position="151"/>
    </location>
</feature>
<dbReference type="OMA" id="APPTMHG"/>
<dbReference type="InterPro" id="IPR040348">
    <property type="entry name" value="POLAR-like"/>
</dbReference>
<feature type="region of interest" description="Disordered" evidence="2">
    <location>
        <begin position="318"/>
        <end position="374"/>
    </location>
</feature>
<dbReference type="PANTHER" id="PTHR33476">
    <property type="entry name" value="EMB|CAB62613.1"/>
    <property type="match status" value="1"/>
</dbReference>
<dbReference type="Gramene" id="TraesCAD_scaffold_075630_01G000200.1">
    <property type="protein sequence ID" value="TraesCAD_scaffold_075630_01G000200.1"/>
    <property type="gene ID" value="TraesCAD_scaffold_075630_01G000200"/>
</dbReference>
<feature type="compositionally biased region" description="Acidic residues" evidence="2">
    <location>
        <begin position="326"/>
        <end position="356"/>
    </location>
</feature>
<feature type="compositionally biased region" description="Basic and acidic residues" evidence="2">
    <location>
        <begin position="1"/>
        <end position="10"/>
    </location>
</feature>
<dbReference type="Gramene" id="TraesNOR7B03G04107150.1">
    <property type="protein sequence ID" value="TraesNOR7B03G04107150.1"/>
    <property type="gene ID" value="TraesNOR7B03G04107150"/>
</dbReference>
<dbReference type="KEGG" id="taes:123159426"/>
<accession>A0A3B6SEH5</accession>
<evidence type="ECO:0000256" key="2">
    <source>
        <dbReference type="SAM" id="MobiDB-lite"/>
    </source>
</evidence>